<evidence type="ECO:0000313" key="2">
    <source>
        <dbReference type="Proteomes" id="UP001064489"/>
    </source>
</evidence>
<dbReference type="GO" id="GO:0005506">
    <property type="term" value="F:iron ion binding"/>
    <property type="evidence" value="ECO:0007669"/>
    <property type="project" value="InterPro"/>
</dbReference>
<dbReference type="Pfam" id="PF00067">
    <property type="entry name" value="p450"/>
    <property type="match status" value="1"/>
</dbReference>
<reference evidence="1" key="1">
    <citation type="journal article" date="2022" name="Plant J.">
        <title>Strategies of tolerance reflected in two North American maple genomes.</title>
        <authorList>
            <person name="McEvoy S.L."/>
            <person name="Sezen U.U."/>
            <person name="Trouern-Trend A."/>
            <person name="McMahon S.M."/>
            <person name="Schaberg P.G."/>
            <person name="Yang J."/>
            <person name="Wegrzyn J.L."/>
            <person name="Swenson N.G."/>
        </authorList>
    </citation>
    <scope>NUCLEOTIDE SEQUENCE</scope>
    <source>
        <strain evidence="1">91603</strain>
    </source>
</reference>
<organism evidence="1 2">
    <name type="scientific">Acer negundo</name>
    <name type="common">Box elder</name>
    <dbReference type="NCBI Taxonomy" id="4023"/>
    <lineage>
        <taxon>Eukaryota</taxon>
        <taxon>Viridiplantae</taxon>
        <taxon>Streptophyta</taxon>
        <taxon>Embryophyta</taxon>
        <taxon>Tracheophyta</taxon>
        <taxon>Spermatophyta</taxon>
        <taxon>Magnoliopsida</taxon>
        <taxon>eudicotyledons</taxon>
        <taxon>Gunneridae</taxon>
        <taxon>Pentapetalae</taxon>
        <taxon>rosids</taxon>
        <taxon>malvids</taxon>
        <taxon>Sapindales</taxon>
        <taxon>Sapindaceae</taxon>
        <taxon>Hippocastanoideae</taxon>
        <taxon>Acereae</taxon>
        <taxon>Acer</taxon>
    </lineage>
</organism>
<proteinExistence type="predicted"/>
<dbReference type="PANTHER" id="PTHR47945">
    <property type="entry name" value="CYTOCHROME P450 84A1-RELATED"/>
    <property type="match status" value="1"/>
</dbReference>
<protein>
    <recommendedName>
        <fullName evidence="3">Cytochrome P450</fullName>
    </recommendedName>
</protein>
<gene>
    <name evidence="1" type="ORF">LWI28_028835</name>
</gene>
<name>A0AAD5NVW2_ACENE</name>
<dbReference type="SUPFAM" id="SSF48264">
    <property type="entry name" value="Cytochrome P450"/>
    <property type="match status" value="1"/>
</dbReference>
<accession>A0AAD5NVW2</accession>
<dbReference type="GO" id="GO:0004497">
    <property type="term" value="F:monooxygenase activity"/>
    <property type="evidence" value="ECO:0007669"/>
    <property type="project" value="InterPro"/>
</dbReference>
<dbReference type="EMBL" id="JAJSOW010000101">
    <property type="protein sequence ID" value="KAI9182783.1"/>
    <property type="molecule type" value="Genomic_DNA"/>
</dbReference>
<dbReference type="Proteomes" id="UP001064489">
    <property type="component" value="Chromosome 4"/>
</dbReference>
<dbReference type="InterPro" id="IPR053062">
    <property type="entry name" value="CYP450_84A"/>
</dbReference>
<evidence type="ECO:0008006" key="3">
    <source>
        <dbReference type="Google" id="ProtNLM"/>
    </source>
</evidence>
<keyword evidence="2" id="KW-1185">Reference proteome</keyword>
<comment type="caution">
    <text evidence="1">The sequence shown here is derived from an EMBL/GenBank/DDBJ whole genome shotgun (WGS) entry which is preliminary data.</text>
</comment>
<evidence type="ECO:0000313" key="1">
    <source>
        <dbReference type="EMBL" id="KAI9182783.1"/>
    </source>
</evidence>
<dbReference type="InterPro" id="IPR001128">
    <property type="entry name" value="Cyt_P450"/>
</dbReference>
<sequence>MAREVLQVQDGIFSNRPANVAITYLTYDRADMAFADYGPFWRQMRKICVINLFSRRRTKSWASVREEVDSMVQMVMKKTGKPVKIGELVFSLTRNITYRQRSKHR</sequence>
<dbReference type="GO" id="GO:0020037">
    <property type="term" value="F:heme binding"/>
    <property type="evidence" value="ECO:0007669"/>
    <property type="project" value="InterPro"/>
</dbReference>
<dbReference type="InterPro" id="IPR036396">
    <property type="entry name" value="Cyt_P450_sf"/>
</dbReference>
<reference evidence="1" key="2">
    <citation type="submission" date="2023-02" db="EMBL/GenBank/DDBJ databases">
        <authorList>
            <person name="Swenson N.G."/>
            <person name="Wegrzyn J.L."/>
            <person name="Mcevoy S.L."/>
        </authorList>
    </citation>
    <scope>NUCLEOTIDE SEQUENCE</scope>
    <source>
        <strain evidence="1">91603</strain>
        <tissue evidence="1">Leaf</tissue>
    </source>
</reference>
<dbReference type="Gene3D" id="1.10.630.10">
    <property type="entry name" value="Cytochrome P450"/>
    <property type="match status" value="1"/>
</dbReference>
<dbReference type="PANTHER" id="PTHR47945:SF6">
    <property type="entry name" value="FERULATE 5-HYDROXYLASE"/>
    <property type="match status" value="1"/>
</dbReference>
<dbReference type="AlphaFoldDB" id="A0AAD5NVW2"/>
<dbReference type="GO" id="GO:0016705">
    <property type="term" value="F:oxidoreductase activity, acting on paired donors, with incorporation or reduction of molecular oxygen"/>
    <property type="evidence" value="ECO:0007669"/>
    <property type="project" value="InterPro"/>
</dbReference>